<proteinExistence type="predicted"/>
<name>A0ABP8DN69_9ACTN</name>
<evidence type="ECO:0000313" key="2">
    <source>
        <dbReference type="Proteomes" id="UP001500620"/>
    </source>
</evidence>
<gene>
    <name evidence="1" type="ORF">GCM10022255_086800</name>
</gene>
<reference evidence="2" key="1">
    <citation type="journal article" date="2019" name="Int. J. Syst. Evol. Microbiol.">
        <title>The Global Catalogue of Microorganisms (GCM) 10K type strain sequencing project: providing services to taxonomists for standard genome sequencing and annotation.</title>
        <authorList>
            <consortium name="The Broad Institute Genomics Platform"/>
            <consortium name="The Broad Institute Genome Sequencing Center for Infectious Disease"/>
            <person name="Wu L."/>
            <person name="Ma J."/>
        </authorList>
    </citation>
    <scope>NUCLEOTIDE SEQUENCE [LARGE SCALE GENOMIC DNA]</scope>
    <source>
        <strain evidence="2">JCM 17441</strain>
    </source>
</reference>
<dbReference type="EMBL" id="BAABAT010000038">
    <property type="protein sequence ID" value="GAA4259967.1"/>
    <property type="molecule type" value="Genomic_DNA"/>
</dbReference>
<accession>A0ABP8DN69</accession>
<dbReference type="Proteomes" id="UP001500620">
    <property type="component" value="Unassembled WGS sequence"/>
</dbReference>
<keyword evidence="2" id="KW-1185">Reference proteome</keyword>
<sequence>MSIDRGCYRASASTHTTGVPAGQAAHHPIREESHVYYHLPGDQPPIGVVGPDDTEFWTALGEPAAHRHALVIGDRAEPATATVITGKLVELARYLDPIHGPLHHAVVELAANARRGLTHDQLDQLHPAPAVEPRLSHPGEDADPVERITLPHSRLRIPAELRGLRVTSYRALDTRDGQAFNAVLRLGRDAVGAIRNAGDGGASSYDPNLPSRLGYRELRACVAACRTRSGRRPSEEEFLDALVEEYQGTRRVSQATRAGLSALRMLAPLGDGFYTLAVATAQPVRNDADRAELARQLDANMRADDGGHWQIWTGDRWDDLIITPTMPSESE</sequence>
<evidence type="ECO:0000313" key="1">
    <source>
        <dbReference type="EMBL" id="GAA4259967.1"/>
    </source>
</evidence>
<comment type="caution">
    <text evidence="1">The sequence shown here is derived from an EMBL/GenBank/DDBJ whole genome shotgun (WGS) entry which is preliminary data.</text>
</comment>
<organism evidence="1 2">
    <name type="scientific">Dactylosporangium darangshiense</name>
    <dbReference type="NCBI Taxonomy" id="579108"/>
    <lineage>
        <taxon>Bacteria</taxon>
        <taxon>Bacillati</taxon>
        <taxon>Actinomycetota</taxon>
        <taxon>Actinomycetes</taxon>
        <taxon>Micromonosporales</taxon>
        <taxon>Micromonosporaceae</taxon>
        <taxon>Dactylosporangium</taxon>
    </lineage>
</organism>
<protein>
    <submittedName>
        <fullName evidence="1">Uncharacterized protein</fullName>
    </submittedName>
</protein>